<dbReference type="GO" id="GO:0016020">
    <property type="term" value="C:membrane"/>
    <property type="evidence" value="ECO:0007669"/>
    <property type="project" value="GOC"/>
</dbReference>
<dbReference type="GO" id="GO:0009245">
    <property type="term" value="P:lipid A biosynthetic process"/>
    <property type="evidence" value="ECO:0007669"/>
    <property type="project" value="TreeGrafter"/>
</dbReference>
<dbReference type="GO" id="GO:0046872">
    <property type="term" value="F:metal ion binding"/>
    <property type="evidence" value="ECO:0007669"/>
    <property type="project" value="UniProtKB-KW"/>
</dbReference>
<keyword evidence="4" id="KW-1185">Reference proteome</keyword>
<proteinExistence type="predicted"/>
<dbReference type="InterPro" id="IPR051158">
    <property type="entry name" value="Metallophosphoesterase_sf"/>
</dbReference>
<sequence>PLGVYAVPGNHDYWEGLGDVQGALALAGIPLLMNQNLRMSWRGADFWLAGVDDVFDGRPDFVAASAGIPAGAFSILLAHAPDLADNALGYGFALQLSGHSHGGHLRLPQLGAYTHPRYGARYVMGHYRAGDMQIYVSRGLGGTPLRWLCRPEATIFTLRRGG</sequence>
<name>A0A0P9D0A1_9CHLR</name>
<evidence type="ECO:0000256" key="1">
    <source>
        <dbReference type="ARBA" id="ARBA00022723"/>
    </source>
</evidence>
<dbReference type="Gene3D" id="3.60.21.10">
    <property type="match status" value="1"/>
</dbReference>
<dbReference type="PANTHER" id="PTHR31302:SF31">
    <property type="entry name" value="PHOSPHODIESTERASE YAEI"/>
    <property type="match status" value="1"/>
</dbReference>
<dbReference type="EMBL" id="LJCR01000937">
    <property type="protein sequence ID" value="KPV51380.1"/>
    <property type="molecule type" value="Genomic_DNA"/>
</dbReference>
<evidence type="ECO:0000313" key="3">
    <source>
        <dbReference type="EMBL" id="KPV51380.1"/>
    </source>
</evidence>
<protein>
    <submittedName>
        <fullName evidence="3">Metallophosphoesterase</fullName>
    </submittedName>
</protein>
<organism evidence="3 4">
    <name type="scientific">Kouleothrix aurantiaca</name>
    <dbReference type="NCBI Taxonomy" id="186479"/>
    <lineage>
        <taxon>Bacteria</taxon>
        <taxon>Bacillati</taxon>
        <taxon>Chloroflexota</taxon>
        <taxon>Chloroflexia</taxon>
        <taxon>Chloroflexales</taxon>
        <taxon>Roseiflexineae</taxon>
        <taxon>Roseiflexaceae</taxon>
        <taxon>Kouleothrix</taxon>
    </lineage>
</organism>
<keyword evidence="2" id="KW-0378">Hydrolase</keyword>
<dbReference type="SUPFAM" id="SSF56300">
    <property type="entry name" value="Metallo-dependent phosphatases"/>
    <property type="match status" value="1"/>
</dbReference>
<dbReference type="Proteomes" id="UP000050509">
    <property type="component" value="Unassembled WGS sequence"/>
</dbReference>
<accession>A0A0P9D0A1</accession>
<dbReference type="PANTHER" id="PTHR31302">
    <property type="entry name" value="TRANSMEMBRANE PROTEIN WITH METALLOPHOSPHOESTERASE DOMAIN-RELATED"/>
    <property type="match status" value="1"/>
</dbReference>
<evidence type="ECO:0000313" key="4">
    <source>
        <dbReference type="Proteomes" id="UP000050509"/>
    </source>
</evidence>
<dbReference type="InterPro" id="IPR029052">
    <property type="entry name" value="Metallo-depent_PP-like"/>
</dbReference>
<dbReference type="GO" id="GO:0008758">
    <property type="term" value="F:UDP-2,3-diacylglucosamine hydrolase activity"/>
    <property type="evidence" value="ECO:0007669"/>
    <property type="project" value="TreeGrafter"/>
</dbReference>
<feature type="non-terminal residue" evidence="3">
    <location>
        <position position="1"/>
    </location>
</feature>
<evidence type="ECO:0000256" key="2">
    <source>
        <dbReference type="ARBA" id="ARBA00022801"/>
    </source>
</evidence>
<comment type="caution">
    <text evidence="3">The sequence shown here is derived from an EMBL/GenBank/DDBJ whole genome shotgun (WGS) entry which is preliminary data.</text>
</comment>
<reference evidence="3 4" key="1">
    <citation type="submission" date="2015-09" db="EMBL/GenBank/DDBJ databases">
        <title>Draft genome sequence of Kouleothrix aurantiaca JCM 19913.</title>
        <authorList>
            <person name="Hemp J."/>
        </authorList>
    </citation>
    <scope>NUCLEOTIDE SEQUENCE [LARGE SCALE GENOMIC DNA]</scope>
    <source>
        <strain evidence="3 4">COM-B</strain>
    </source>
</reference>
<gene>
    <name evidence="3" type="ORF">SE17_21505</name>
</gene>
<dbReference type="AlphaFoldDB" id="A0A0P9D0A1"/>
<keyword evidence="1" id="KW-0479">Metal-binding</keyword>